<dbReference type="GO" id="GO:0006325">
    <property type="term" value="P:chromatin organization"/>
    <property type="evidence" value="ECO:0007669"/>
    <property type="project" value="UniProtKB-KW"/>
</dbReference>
<comment type="pathway">
    <text evidence="6">Protein modification; protein ubiquitination.</text>
</comment>
<evidence type="ECO:0000256" key="7">
    <source>
        <dbReference type="SAM" id="Coils"/>
    </source>
</evidence>
<dbReference type="GO" id="GO:0008270">
    <property type="term" value="F:zinc ion binding"/>
    <property type="evidence" value="ECO:0007669"/>
    <property type="project" value="UniProtKB-KW"/>
</dbReference>
<keyword evidence="2 6" id="KW-0479">Metal-binding</keyword>
<sequence length="643" mass="74356">MFNHLATLNSFVLPKTYYFANFFYGIMLAGNLFWLNMTLTIFNFPFKGELESTISELEESNRKLAILKAERDVAKGAFFPVLNRGNKQDQSTSRLHELKRLHGERLDILRHLSNLQSNLKNVKSICSSKAYLLLKDQLAKARADVAQYQALYEKLQVEKESLYWREKESHMKSELADVLHRSSAVADSRISDLELEIQRYTKEKDLIETKLQEASKEPGRREIIAEFKALVSSFPEKMGSMQNHLAKHKETAADIHRLRANVESLTDVIGRKAKELETLTSRSAQQNAEVQKLQAMISDLKVTEKDLKLFLEMYGHQLVDSREKTGLSDVLKSKHEETEAYLSEIETIGQAYDDMQTQNQQLLQQITERDDYNVKKLFRHLPLEYTIVGSSWFLFQLVLEGVRARQTEDALLMEKRMLEKAVQQTRKTVDFYDYKAGKIEDQLKGYSDHIQRLAEDRVQNAAALENTQRRLLDVRKSSQQLMGTLDEAQSQVEGSRASLAQLQIELEKERFERKRVEEDLDTLRRKAEQLKSQAEGSSVAEKLRQELREYKEILKCSVCLDRRKEINETVSVLVYKELLRRVTVSAQFVLQALGLMTSNPYTSDQKFQVMLPGVDSMVPFSTSHCACRMMFQVYFVLIDLLRS</sequence>
<keyword evidence="6 7" id="KW-0175">Coiled coil</keyword>
<dbReference type="EMBL" id="JACGWJ010000003">
    <property type="protein sequence ID" value="KAL0429094.1"/>
    <property type="molecule type" value="Genomic_DNA"/>
</dbReference>
<dbReference type="PANTHER" id="PTHR23163:SF0">
    <property type="entry name" value="E3 UBIQUITIN-PROTEIN LIGASE BRE1"/>
    <property type="match status" value="1"/>
</dbReference>
<dbReference type="GO" id="GO:0033503">
    <property type="term" value="C:HULC complex"/>
    <property type="evidence" value="ECO:0007669"/>
    <property type="project" value="TreeGrafter"/>
</dbReference>
<evidence type="ECO:0000256" key="6">
    <source>
        <dbReference type="RuleBase" id="RU365038"/>
    </source>
</evidence>
<accession>A0AAW2VHA2</accession>
<reference evidence="9" key="2">
    <citation type="journal article" date="2024" name="Plant">
        <title>Genomic evolution and insights into agronomic trait innovations of Sesamum species.</title>
        <authorList>
            <person name="Miao H."/>
            <person name="Wang L."/>
            <person name="Qu L."/>
            <person name="Liu H."/>
            <person name="Sun Y."/>
            <person name="Le M."/>
            <person name="Wang Q."/>
            <person name="Wei S."/>
            <person name="Zheng Y."/>
            <person name="Lin W."/>
            <person name="Duan Y."/>
            <person name="Cao H."/>
            <person name="Xiong S."/>
            <person name="Wang X."/>
            <person name="Wei L."/>
            <person name="Li C."/>
            <person name="Ma Q."/>
            <person name="Ju M."/>
            <person name="Zhao R."/>
            <person name="Li G."/>
            <person name="Mu C."/>
            <person name="Tian Q."/>
            <person name="Mei H."/>
            <person name="Zhang T."/>
            <person name="Gao T."/>
            <person name="Zhang H."/>
        </authorList>
    </citation>
    <scope>NUCLEOTIDE SEQUENCE</scope>
    <source>
        <strain evidence="9">G02</strain>
    </source>
</reference>
<keyword evidence="5 6" id="KW-0539">Nucleus</keyword>
<feature type="coiled-coil region" evidence="7">
    <location>
        <begin position="485"/>
        <end position="540"/>
    </location>
</feature>
<feature type="transmembrane region" description="Helical" evidence="8">
    <location>
        <begin position="17"/>
        <end position="37"/>
    </location>
</feature>
<protein>
    <recommendedName>
        <fullName evidence="6">E3 ubiquitin protein ligase</fullName>
        <ecNumber evidence="6">2.3.2.27</ecNumber>
    </recommendedName>
</protein>
<keyword evidence="6" id="KW-0156">Chromatin regulator</keyword>
<name>A0AAW2VHA2_SESRA</name>
<keyword evidence="3 6" id="KW-0863">Zinc-finger</keyword>
<feature type="coiled-coil region" evidence="7">
    <location>
        <begin position="131"/>
        <end position="158"/>
    </location>
</feature>
<evidence type="ECO:0000256" key="1">
    <source>
        <dbReference type="ARBA" id="ARBA00004123"/>
    </source>
</evidence>
<dbReference type="PANTHER" id="PTHR23163">
    <property type="entry name" value="RING FINGER PROTEIN-RELATED"/>
    <property type="match status" value="1"/>
</dbReference>
<evidence type="ECO:0000313" key="9">
    <source>
        <dbReference type="EMBL" id="KAL0429094.1"/>
    </source>
</evidence>
<dbReference type="GO" id="GO:0005634">
    <property type="term" value="C:nucleus"/>
    <property type="evidence" value="ECO:0007669"/>
    <property type="project" value="UniProtKB-SubCell"/>
</dbReference>
<dbReference type="AlphaFoldDB" id="A0AAW2VHA2"/>
<reference evidence="9" key="1">
    <citation type="submission" date="2020-06" db="EMBL/GenBank/DDBJ databases">
        <authorList>
            <person name="Li T."/>
            <person name="Hu X."/>
            <person name="Zhang T."/>
            <person name="Song X."/>
            <person name="Zhang H."/>
            <person name="Dai N."/>
            <person name="Sheng W."/>
            <person name="Hou X."/>
            <person name="Wei L."/>
        </authorList>
    </citation>
    <scope>NUCLEOTIDE SEQUENCE</scope>
    <source>
        <strain evidence="9">G02</strain>
        <tissue evidence="9">Leaf</tissue>
    </source>
</reference>
<keyword evidence="6" id="KW-0808">Transferase</keyword>
<evidence type="ECO:0000256" key="2">
    <source>
        <dbReference type="ARBA" id="ARBA00022723"/>
    </source>
</evidence>
<keyword evidence="4 6" id="KW-0862">Zinc</keyword>
<feature type="coiled-coil region" evidence="7">
    <location>
        <begin position="183"/>
        <end position="217"/>
    </location>
</feature>
<evidence type="ECO:0000256" key="5">
    <source>
        <dbReference type="ARBA" id="ARBA00023242"/>
    </source>
</evidence>
<evidence type="ECO:0000256" key="4">
    <source>
        <dbReference type="ARBA" id="ARBA00022833"/>
    </source>
</evidence>
<keyword evidence="6" id="KW-0833">Ubl conjugation pathway</keyword>
<comment type="similarity">
    <text evidence="6">Belongs to the BRE1 family.</text>
</comment>
<organism evidence="9">
    <name type="scientific">Sesamum radiatum</name>
    <name type="common">Black benniseed</name>
    <dbReference type="NCBI Taxonomy" id="300843"/>
    <lineage>
        <taxon>Eukaryota</taxon>
        <taxon>Viridiplantae</taxon>
        <taxon>Streptophyta</taxon>
        <taxon>Embryophyta</taxon>
        <taxon>Tracheophyta</taxon>
        <taxon>Spermatophyta</taxon>
        <taxon>Magnoliopsida</taxon>
        <taxon>eudicotyledons</taxon>
        <taxon>Gunneridae</taxon>
        <taxon>Pentapetalae</taxon>
        <taxon>asterids</taxon>
        <taxon>lamiids</taxon>
        <taxon>Lamiales</taxon>
        <taxon>Pedaliaceae</taxon>
        <taxon>Sesamum</taxon>
    </lineage>
</organism>
<comment type="caution">
    <text evidence="9">The sequence shown here is derived from an EMBL/GenBank/DDBJ whole genome shotgun (WGS) entry which is preliminary data.</text>
</comment>
<proteinExistence type="inferred from homology"/>
<comment type="catalytic activity">
    <reaction evidence="6">
        <text>S-ubiquitinyl-[E2 ubiquitin-conjugating enzyme]-L-cysteine + [acceptor protein]-L-lysine = [E2 ubiquitin-conjugating enzyme]-L-cysteine + N(6)-ubiquitinyl-[acceptor protein]-L-lysine.</text>
        <dbReference type="EC" id="2.3.2.27"/>
    </reaction>
</comment>
<dbReference type="EC" id="2.3.2.27" evidence="6"/>
<dbReference type="InterPro" id="IPR013956">
    <property type="entry name" value="E3_ubiquit_lig_Bre1"/>
</dbReference>
<evidence type="ECO:0000256" key="8">
    <source>
        <dbReference type="SAM" id="Phobius"/>
    </source>
</evidence>
<dbReference type="GO" id="GO:0016567">
    <property type="term" value="P:protein ubiquitination"/>
    <property type="evidence" value="ECO:0007669"/>
    <property type="project" value="UniProtKB-UniRule"/>
</dbReference>
<keyword evidence="8" id="KW-0472">Membrane</keyword>
<gene>
    <name evidence="9" type="ORF">Sradi_0535400</name>
</gene>
<keyword evidence="8" id="KW-0812">Transmembrane</keyword>
<keyword evidence="8" id="KW-1133">Transmembrane helix</keyword>
<evidence type="ECO:0000256" key="3">
    <source>
        <dbReference type="ARBA" id="ARBA00022771"/>
    </source>
</evidence>
<feature type="coiled-coil region" evidence="7">
    <location>
        <begin position="50"/>
        <end position="77"/>
    </location>
</feature>
<dbReference type="GO" id="GO:0061630">
    <property type="term" value="F:ubiquitin protein ligase activity"/>
    <property type="evidence" value="ECO:0007669"/>
    <property type="project" value="UniProtKB-EC"/>
</dbReference>
<comment type="subcellular location">
    <subcellularLocation>
        <location evidence="1 6">Nucleus</location>
    </subcellularLocation>
</comment>